<accession>A0AAN5ALW7</accession>
<comment type="caution">
    <text evidence="1">The sequence shown here is derived from an EMBL/GenBank/DDBJ whole genome shotgun (WGS) entry which is preliminary data.</text>
</comment>
<dbReference type="AlphaFoldDB" id="A0AAN5ALW7"/>
<evidence type="ECO:0000313" key="2">
    <source>
        <dbReference type="Proteomes" id="UP001310022"/>
    </source>
</evidence>
<reference evidence="1 2" key="1">
    <citation type="submission" date="2021-12" db="EMBL/GenBank/DDBJ databases">
        <title>Genome sequencing of bacteria with rrn-lacking chromosome and rrn-plasmid.</title>
        <authorList>
            <person name="Anda M."/>
            <person name="Iwasaki W."/>
        </authorList>
    </citation>
    <scope>NUCLEOTIDE SEQUENCE [LARGE SCALE GENOMIC DNA]</scope>
    <source>
        <strain evidence="1 2">NBRC 15940</strain>
    </source>
</reference>
<dbReference type="EMBL" id="BQKE01000001">
    <property type="protein sequence ID" value="GJM61303.1"/>
    <property type="molecule type" value="Genomic_DNA"/>
</dbReference>
<protein>
    <submittedName>
        <fullName evidence="1">Uncharacterized protein</fullName>
    </submittedName>
</protein>
<keyword evidence="2" id="KW-1185">Reference proteome</keyword>
<proteinExistence type="predicted"/>
<evidence type="ECO:0000313" key="1">
    <source>
        <dbReference type="EMBL" id="GJM61303.1"/>
    </source>
</evidence>
<gene>
    <name evidence="1" type="ORF">PEDI_18550</name>
</gene>
<dbReference type="Proteomes" id="UP001310022">
    <property type="component" value="Unassembled WGS sequence"/>
</dbReference>
<organism evidence="1 2">
    <name type="scientific">Persicobacter diffluens</name>
    <dbReference type="NCBI Taxonomy" id="981"/>
    <lineage>
        <taxon>Bacteria</taxon>
        <taxon>Pseudomonadati</taxon>
        <taxon>Bacteroidota</taxon>
        <taxon>Cytophagia</taxon>
        <taxon>Cytophagales</taxon>
        <taxon>Persicobacteraceae</taxon>
        <taxon>Persicobacter</taxon>
    </lineage>
</organism>
<name>A0AAN5ALW7_9BACT</name>
<sequence length="39" mass="4706">MFRFRCGLNQIDKEEPAFWGETFSRHLLPDFEEKVGFLD</sequence>